<accession>A0A940T4C4</accession>
<dbReference type="EMBL" id="JAFIDA010000001">
    <property type="protein sequence ID" value="MBP1324811.1"/>
    <property type="molecule type" value="Genomic_DNA"/>
</dbReference>
<comment type="caution">
    <text evidence="1">The sequence shown here is derived from an EMBL/GenBank/DDBJ whole genome shotgun (WGS) entry which is preliminary data.</text>
</comment>
<keyword evidence="2" id="KW-1185">Reference proteome</keyword>
<reference evidence="1" key="1">
    <citation type="submission" date="2021-02" db="EMBL/GenBank/DDBJ databases">
        <title>Sequencing the genomes of 1000 actinobacteria strains.</title>
        <authorList>
            <person name="Klenk H.-P."/>
        </authorList>
    </citation>
    <scope>NUCLEOTIDE SEQUENCE</scope>
    <source>
        <strain evidence="1">DSM 22850</strain>
    </source>
</reference>
<dbReference type="AlphaFoldDB" id="A0A940T4C4"/>
<dbReference type="Proteomes" id="UP000675163">
    <property type="component" value="Unassembled WGS sequence"/>
</dbReference>
<sequence>MTENLAEAAQPSGERWNWVWIDLEERTSEFGPGYATRAEAIRATRSAVQDIAADFPDFRPAALAWIRGEIAENTVIGGPHGYALYPFDAADDAARKEAAEWCLVRLADLAEIELPKR</sequence>
<evidence type="ECO:0000313" key="2">
    <source>
        <dbReference type="Proteomes" id="UP000675163"/>
    </source>
</evidence>
<dbReference type="RefSeq" id="WP_209703938.1">
    <property type="nucleotide sequence ID" value="NZ_JAFIDA010000001.1"/>
</dbReference>
<gene>
    <name evidence="1" type="ORF">JOF28_000043</name>
</gene>
<name>A0A940T4C4_9MICO</name>
<evidence type="ECO:0000313" key="1">
    <source>
        <dbReference type="EMBL" id="MBP1324811.1"/>
    </source>
</evidence>
<proteinExistence type="predicted"/>
<protein>
    <submittedName>
        <fullName evidence="1">Uncharacterized protein</fullName>
    </submittedName>
</protein>
<organism evidence="1 2">
    <name type="scientific">Leucobacter exalbidus</name>
    <dbReference type="NCBI Taxonomy" id="662960"/>
    <lineage>
        <taxon>Bacteria</taxon>
        <taxon>Bacillati</taxon>
        <taxon>Actinomycetota</taxon>
        <taxon>Actinomycetes</taxon>
        <taxon>Micrococcales</taxon>
        <taxon>Microbacteriaceae</taxon>
        <taxon>Leucobacter</taxon>
    </lineage>
</organism>